<name>A0ABN2XUK7_9ACTN</name>
<dbReference type="NCBIfam" id="TIGR03083">
    <property type="entry name" value="maleylpyruvate isomerase family mycothiol-dependent enzyme"/>
    <property type="match status" value="1"/>
</dbReference>
<dbReference type="InterPro" id="IPR034660">
    <property type="entry name" value="DinB/YfiT-like"/>
</dbReference>
<dbReference type="SUPFAM" id="SSF109854">
    <property type="entry name" value="DinB/YfiT-like putative metalloenzymes"/>
    <property type="match status" value="1"/>
</dbReference>
<reference evidence="1 2" key="1">
    <citation type="journal article" date="2019" name="Int. J. Syst. Evol. Microbiol.">
        <title>The Global Catalogue of Microorganisms (GCM) 10K type strain sequencing project: providing services to taxonomists for standard genome sequencing and annotation.</title>
        <authorList>
            <consortium name="The Broad Institute Genomics Platform"/>
            <consortium name="The Broad Institute Genome Sequencing Center for Infectious Disease"/>
            <person name="Wu L."/>
            <person name="Ma J."/>
        </authorList>
    </citation>
    <scope>NUCLEOTIDE SEQUENCE [LARGE SCALE GENOMIC DNA]</scope>
    <source>
        <strain evidence="1 2">JCM 16021</strain>
    </source>
</reference>
<proteinExistence type="predicted"/>
<sequence length="215" mass="23754">MNFVQSERDALCDTALEVGEDAPTLSGDWTAKDLICHLLVRERSLIGAPGISVPFLSGVTEHQMKRLARDDFAELVERFRTRPWLSPVALPKVDALVNSLELFVHHEDLRRAQPTWEPRELDGRARGTLWKAISKQGVFLTRSADVPVTIRRTDPDKPGDALKEAVLQSGPDPVVVSGPVAEIVLFLFGRAQTRGLTFDGPDDAVRKLRGADLSL</sequence>
<dbReference type="InterPro" id="IPR017517">
    <property type="entry name" value="Maleyloyr_isom"/>
</dbReference>
<organism evidence="1 2">
    <name type="scientific">Nocardioides bigeumensis</name>
    <dbReference type="NCBI Taxonomy" id="433657"/>
    <lineage>
        <taxon>Bacteria</taxon>
        <taxon>Bacillati</taxon>
        <taxon>Actinomycetota</taxon>
        <taxon>Actinomycetes</taxon>
        <taxon>Propionibacteriales</taxon>
        <taxon>Nocardioidaceae</taxon>
        <taxon>Nocardioides</taxon>
    </lineage>
</organism>
<keyword evidence="2" id="KW-1185">Reference proteome</keyword>
<accession>A0ABN2XUK7</accession>
<evidence type="ECO:0000313" key="2">
    <source>
        <dbReference type="Proteomes" id="UP001500575"/>
    </source>
</evidence>
<dbReference type="InterPro" id="IPR017519">
    <property type="entry name" value="CHP03085"/>
</dbReference>
<dbReference type="NCBIfam" id="TIGR03085">
    <property type="entry name" value="TIGR03085 family metal-binding protein"/>
    <property type="match status" value="1"/>
</dbReference>
<gene>
    <name evidence="1" type="ORF">GCM10009843_08600</name>
</gene>
<evidence type="ECO:0000313" key="1">
    <source>
        <dbReference type="EMBL" id="GAA2117529.1"/>
    </source>
</evidence>
<protein>
    <submittedName>
        <fullName evidence="1">TIGR03085 family metal-binding protein</fullName>
    </submittedName>
</protein>
<comment type="caution">
    <text evidence="1">The sequence shown here is derived from an EMBL/GenBank/DDBJ whole genome shotgun (WGS) entry which is preliminary data.</text>
</comment>
<dbReference type="RefSeq" id="WP_344302396.1">
    <property type="nucleotide sequence ID" value="NZ_BAAAQQ010000002.1"/>
</dbReference>
<dbReference type="EMBL" id="BAAAQQ010000002">
    <property type="protein sequence ID" value="GAA2117529.1"/>
    <property type="molecule type" value="Genomic_DNA"/>
</dbReference>
<dbReference type="Proteomes" id="UP001500575">
    <property type="component" value="Unassembled WGS sequence"/>
</dbReference>